<gene>
    <name evidence="2" type="ORF">BJX67DRAFT_365416</name>
</gene>
<dbReference type="GeneID" id="98145339"/>
<proteinExistence type="predicted"/>
<comment type="caution">
    <text evidence="2">The sequence shown here is derived from an EMBL/GenBank/DDBJ whole genome shotgun (WGS) entry which is preliminary data.</text>
</comment>
<evidence type="ECO:0000256" key="1">
    <source>
        <dbReference type="SAM" id="MobiDB-lite"/>
    </source>
</evidence>
<reference evidence="2 3" key="1">
    <citation type="submission" date="2024-07" db="EMBL/GenBank/DDBJ databases">
        <title>Section-level genome sequencing and comparative genomics of Aspergillus sections Usti and Cavernicolus.</title>
        <authorList>
            <consortium name="Lawrence Berkeley National Laboratory"/>
            <person name="Nybo J.L."/>
            <person name="Vesth T.C."/>
            <person name="Theobald S."/>
            <person name="Frisvad J.C."/>
            <person name="Larsen T.O."/>
            <person name="Kjaerboelling I."/>
            <person name="Rothschild-Mancinelli K."/>
            <person name="Lyhne E.K."/>
            <person name="Kogle M.E."/>
            <person name="Barry K."/>
            <person name="Clum A."/>
            <person name="Na H."/>
            <person name="Ledsgaard L."/>
            <person name="Lin J."/>
            <person name="Lipzen A."/>
            <person name="Kuo A."/>
            <person name="Riley R."/>
            <person name="Mondo S."/>
            <person name="Labutti K."/>
            <person name="Haridas S."/>
            <person name="Pangalinan J."/>
            <person name="Salamov A.A."/>
            <person name="Simmons B.A."/>
            <person name="Magnuson J.K."/>
            <person name="Chen J."/>
            <person name="Drula E."/>
            <person name="Henrissat B."/>
            <person name="Wiebenga A."/>
            <person name="Lubbers R.J."/>
            <person name="Gomes A.C."/>
            <person name="Macurrencykelacurrency M.R."/>
            <person name="Stajich J."/>
            <person name="Grigoriev I.V."/>
            <person name="Mortensen U.H."/>
            <person name="De Vries R.P."/>
            <person name="Baker S.E."/>
            <person name="Andersen M.R."/>
        </authorList>
    </citation>
    <scope>NUCLEOTIDE SEQUENCE [LARGE SCALE GENOMIC DNA]</scope>
    <source>
        <strain evidence="2 3">CBS 449.75</strain>
    </source>
</reference>
<keyword evidence="3" id="KW-1185">Reference proteome</keyword>
<dbReference type="Gene3D" id="3.40.50.300">
    <property type="entry name" value="P-loop containing nucleotide triphosphate hydrolases"/>
    <property type="match status" value="1"/>
</dbReference>
<evidence type="ECO:0000313" key="2">
    <source>
        <dbReference type="EMBL" id="KAL2862861.1"/>
    </source>
</evidence>
<dbReference type="CDD" id="cd02024">
    <property type="entry name" value="NRK1"/>
    <property type="match status" value="1"/>
</dbReference>
<dbReference type="RefSeq" id="XP_070881840.1">
    <property type="nucleotide sequence ID" value="XM_071030267.1"/>
</dbReference>
<dbReference type="InterPro" id="IPR027417">
    <property type="entry name" value="P-loop_NTPase"/>
</dbReference>
<protein>
    <recommendedName>
        <fullName evidence="4">Nicotinamide riboside kinase</fullName>
    </recommendedName>
</protein>
<organism evidence="2 3">
    <name type="scientific">Aspergillus lucknowensis</name>
    <dbReference type="NCBI Taxonomy" id="176173"/>
    <lineage>
        <taxon>Eukaryota</taxon>
        <taxon>Fungi</taxon>
        <taxon>Dikarya</taxon>
        <taxon>Ascomycota</taxon>
        <taxon>Pezizomycotina</taxon>
        <taxon>Eurotiomycetes</taxon>
        <taxon>Eurotiomycetidae</taxon>
        <taxon>Eurotiales</taxon>
        <taxon>Aspergillaceae</taxon>
        <taxon>Aspergillus</taxon>
        <taxon>Aspergillus subgen. Nidulantes</taxon>
    </lineage>
</organism>
<dbReference type="Proteomes" id="UP001610432">
    <property type="component" value="Unassembled WGS sequence"/>
</dbReference>
<evidence type="ECO:0000313" key="3">
    <source>
        <dbReference type="Proteomes" id="UP001610432"/>
    </source>
</evidence>
<evidence type="ECO:0008006" key="4">
    <source>
        <dbReference type="Google" id="ProtNLM"/>
    </source>
</evidence>
<dbReference type="SUPFAM" id="SSF52540">
    <property type="entry name" value="P-loop containing nucleoside triphosphate hydrolases"/>
    <property type="match status" value="1"/>
</dbReference>
<name>A0ABR4LE96_9EURO</name>
<accession>A0ABR4LE96</accession>
<feature type="region of interest" description="Disordered" evidence="1">
    <location>
        <begin position="342"/>
        <end position="361"/>
    </location>
</feature>
<feature type="region of interest" description="Disordered" evidence="1">
    <location>
        <begin position="206"/>
        <end position="239"/>
    </location>
</feature>
<feature type="compositionally biased region" description="Polar residues" evidence="1">
    <location>
        <begin position="345"/>
        <end position="354"/>
    </location>
</feature>
<feature type="compositionally biased region" description="Polar residues" evidence="1">
    <location>
        <begin position="218"/>
        <end position="227"/>
    </location>
</feature>
<dbReference type="EMBL" id="JBFXLQ010000060">
    <property type="protein sequence ID" value="KAL2862861.1"/>
    <property type="molecule type" value="Genomic_DNA"/>
</dbReference>
<sequence>MGRTSIIALSGPSSSGKTTLARLLQRIFAHLDANNAQTQFPISTFIIHEDDFYHPDDKIPYTTTKSGTYIQDWDCLGALDINFLSSALRYVREHGHLPPRLKSKEDLNDAPPDSGVDDSLIDELKRVVIDRLSGFHFPFRTDGWTLAILEGFLLFAPPPSDDTVTVSTGAREGGGHPLRLVHDQIDVRLFLPAPYDLVKERREKRSGYVTIGPAPTPDTRQQPSGSQMDKGKDAKEEDEVDLLAEDDRPPQNFWTDPPGYVDDIVWPRYVRDHAWLLLPEDEGSQSEALATIQDDDELIRKVGQGVTLRIDAGVIVAPGQGSFPMAELLKWAVEEVMKHLEQTSRKAQSPSTAADSLLGSM</sequence>